<dbReference type="EMBL" id="CDMY01000007">
    <property type="protein sequence ID" value="CEL91613.1"/>
    <property type="molecule type" value="Genomic_DNA"/>
</dbReference>
<dbReference type="VEuPathDB" id="CryptoDB:Vbra_10773"/>
<name>A0A0G4E8G5_VITBC</name>
<reference evidence="2 3" key="1">
    <citation type="submission" date="2014-11" db="EMBL/GenBank/DDBJ databases">
        <authorList>
            <person name="Zhu J."/>
            <person name="Qi W."/>
            <person name="Song R."/>
        </authorList>
    </citation>
    <scope>NUCLEOTIDE SEQUENCE [LARGE SCALE GENOMIC DNA]</scope>
</reference>
<dbReference type="OrthoDB" id="2215036at2759"/>
<dbReference type="InParanoid" id="A0A0G4E8G5"/>
<evidence type="ECO:0000313" key="2">
    <source>
        <dbReference type="EMBL" id="CEL91613.1"/>
    </source>
</evidence>
<protein>
    <submittedName>
        <fullName evidence="2">Uncharacterized protein</fullName>
    </submittedName>
</protein>
<proteinExistence type="predicted"/>
<dbReference type="Proteomes" id="UP000041254">
    <property type="component" value="Unassembled WGS sequence"/>
</dbReference>
<accession>A0A0G4E8G5</accession>
<sequence>MAQDNTHALPLVAQQRSTFIYDHSSACEIAQRLVTHDGSQLDGALAQRVQFIGHTLFREAISRQWQGWTPEQRASVKGVLLSYPTHLPADRLRSPVFSGRAEGTTSRLVPRRIIHQSAAGADIPSGRPPLLPPMKERRP</sequence>
<gene>
    <name evidence="2" type="ORF">Vbra_10773</name>
</gene>
<dbReference type="AlphaFoldDB" id="A0A0G4E8G5"/>
<dbReference type="PhylomeDB" id="A0A0G4E8G5"/>
<evidence type="ECO:0000256" key="1">
    <source>
        <dbReference type="SAM" id="MobiDB-lite"/>
    </source>
</evidence>
<evidence type="ECO:0000313" key="3">
    <source>
        <dbReference type="Proteomes" id="UP000041254"/>
    </source>
</evidence>
<organism evidence="2 3">
    <name type="scientific">Vitrella brassicaformis (strain CCMP3155)</name>
    <dbReference type="NCBI Taxonomy" id="1169540"/>
    <lineage>
        <taxon>Eukaryota</taxon>
        <taxon>Sar</taxon>
        <taxon>Alveolata</taxon>
        <taxon>Colpodellida</taxon>
        <taxon>Vitrellaceae</taxon>
        <taxon>Vitrella</taxon>
    </lineage>
</organism>
<keyword evidence="3" id="KW-1185">Reference proteome</keyword>
<feature type="region of interest" description="Disordered" evidence="1">
    <location>
        <begin position="117"/>
        <end position="139"/>
    </location>
</feature>